<feature type="compositionally biased region" description="Low complexity" evidence="1">
    <location>
        <begin position="475"/>
        <end position="504"/>
    </location>
</feature>
<dbReference type="Gene3D" id="3.30.200.20">
    <property type="entry name" value="Phosphorylase Kinase, domain 1"/>
    <property type="match status" value="1"/>
</dbReference>
<feature type="region of interest" description="Disordered" evidence="1">
    <location>
        <begin position="432"/>
        <end position="504"/>
    </location>
</feature>
<keyword evidence="4" id="KW-1185">Reference proteome</keyword>
<evidence type="ECO:0000259" key="2">
    <source>
        <dbReference type="Pfam" id="PF01636"/>
    </source>
</evidence>
<dbReference type="Pfam" id="PF01636">
    <property type="entry name" value="APH"/>
    <property type="match status" value="1"/>
</dbReference>
<dbReference type="SUPFAM" id="SSF56112">
    <property type="entry name" value="Protein kinase-like (PK-like)"/>
    <property type="match status" value="1"/>
</dbReference>
<feature type="domain" description="Aminoglycoside phosphotransferase" evidence="2">
    <location>
        <begin position="52"/>
        <end position="346"/>
    </location>
</feature>
<proteinExistence type="predicted"/>
<evidence type="ECO:0000313" key="3">
    <source>
        <dbReference type="EMBL" id="CUS06867.1"/>
    </source>
</evidence>
<evidence type="ECO:0000313" key="4">
    <source>
        <dbReference type="Proteomes" id="UP001412239"/>
    </source>
</evidence>
<dbReference type="Proteomes" id="UP001412239">
    <property type="component" value="Unassembled WGS sequence"/>
</dbReference>
<reference evidence="3" key="1">
    <citation type="submission" date="2015-10" db="EMBL/GenBank/DDBJ databases">
        <authorList>
            <person name="Regsiter A."/>
            <person name="william w."/>
        </authorList>
    </citation>
    <scope>NUCLEOTIDE SEQUENCE</scope>
    <source>
        <strain evidence="3">Montdore</strain>
    </source>
</reference>
<name>A0A292PK34_9PEZI</name>
<sequence>MTPTQSPQPSSAFGLRWESDLFGPVPAWAVTPNIATIEALSRQHLSADDLSVKFLTGGAFNKVYLITGSSDTIKDQKSCIFRATLPVEPFYKTASEVATLRLLRQCTSLPVPEVFAYDCTTENELGFEWIIMEKIPGVCLGEVWHDLSLERKTIVVERLGQFSKELRGQCRFDAIGSLYQHAELNEADSKVAVATDNNGFVIGPIVNSFIFAGKRKPLIERDRGPYLSDRAYLLALMKVELEDKKLLLELTSRKRAAGVQKAHSNDGDSESDEDDLAADVPEIEETIQQLQQILPSLFSTGMQEKGFVLRHHDLNRSNVMVDPTTLEITGIVDWECITTVPAWEDTYPQMLQGEDMEEQPEPLEPGDTDEFRLERWEKWENTKLRKIFDQAAGPGANNDKDGWDKRSFREQLNLLELSTKMVKNWIIEYEKRQREPEREPERDQSLSQSESEIQSEGQSEGQSETRATPERDQSESQSESEQGCCSTQSSVSELSESSLISLKG</sequence>
<dbReference type="PANTHER" id="PTHR21310">
    <property type="entry name" value="AMINOGLYCOSIDE PHOSPHOTRANSFERASE-RELATED-RELATED"/>
    <property type="match status" value="1"/>
</dbReference>
<organism evidence="3 4">
    <name type="scientific">Tuber aestivum</name>
    <name type="common">summer truffle</name>
    <dbReference type="NCBI Taxonomy" id="59557"/>
    <lineage>
        <taxon>Eukaryota</taxon>
        <taxon>Fungi</taxon>
        <taxon>Dikarya</taxon>
        <taxon>Ascomycota</taxon>
        <taxon>Pezizomycotina</taxon>
        <taxon>Pezizomycetes</taxon>
        <taxon>Pezizales</taxon>
        <taxon>Tuberaceae</taxon>
        <taxon>Tuber</taxon>
    </lineage>
</organism>
<evidence type="ECO:0000256" key="1">
    <source>
        <dbReference type="SAM" id="MobiDB-lite"/>
    </source>
</evidence>
<gene>
    <name evidence="3" type="ORF">GSTUAT00009052001</name>
</gene>
<dbReference type="AlphaFoldDB" id="A0A292PK34"/>
<dbReference type="InterPro" id="IPR051678">
    <property type="entry name" value="AGP_Transferase"/>
</dbReference>
<dbReference type="PANTHER" id="PTHR21310:SF13">
    <property type="entry name" value="AMINOGLYCOSIDE PHOSPHOTRANSFERASE DOMAIN-CONTAINING PROTEIN"/>
    <property type="match status" value="1"/>
</dbReference>
<dbReference type="EMBL" id="LN891302">
    <property type="protein sequence ID" value="CUS06867.1"/>
    <property type="molecule type" value="Genomic_DNA"/>
</dbReference>
<dbReference type="Gene3D" id="3.90.1200.10">
    <property type="match status" value="1"/>
</dbReference>
<dbReference type="InterPro" id="IPR002575">
    <property type="entry name" value="Aminoglycoside_PTrfase"/>
</dbReference>
<feature type="compositionally biased region" description="Low complexity" evidence="1">
    <location>
        <begin position="445"/>
        <end position="464"/>
    </location>
</feature>
<protein>
    <recommendedName>
        <fullName evidence="2">Aminoglycoside phosphotransferase domain-containing protein</fullName>
    </recommendedName>
</protein>
<feature type="compositionally biased region" description="Basic and acidic residues" evidence="1">
    <location>
        <begin position="432"/>
        <end position="444"/>
    </location>
</feature>
<dbReference type="InterPro" id="IPR011009">
    <property type="entry name" value="Kinase-like_dom_sf"/>
</dbReference>
<accession>A0A292PK34</accession>